<name>A0A5K3FHN0_MESCO</name>
<organism evidence="2">
    <name type="scientific">Mesocestoides corti</name>
    <name type="common">Flatworm</name>
    <dbReference type="NCBI Taxonomy" id="53468"/>
    <lineage>
        <taxon>Eukaryota</taxon>
        <taxon>Metazoa</taxon>
        <taxon>Spiralia</taxon>
        <taxon>Lophotrochozoa</taxon>
        <taxon>Platyhelminthes</taxon>
        <taxon>Cestoda</taxon>
        <taxon>Eucestoda</taxon>
        <taxon>Cyclophyllidea</taxon>
        <taxon>Mesocestoididae</taxon>
        <taxon>Mesocestoides</taxon>
    </lineage>
</organism>
<protein>
    <submittedName>
        <fullName evidence="2">Uncharacterized protein</fullName>
    </submittedName>
</protein>
<dbReference type="AlphaFoldDB" id="A0A5K3FHN0"/>
<evidence type="ECO:0000256" key="1">
    <source>
        <dbReference type="SAM" id="MobiDB-lite"/>
    </source>
</evidence>
<feature type="region of interest" description="Disordered" evidence="1">
    <location>
        <begin position="1"/>
        <end position="33"/>
    </location>
</feature>
<feature type="region of interest" description="Disordered" evidence="1">
    <location>
        <begin position="50"/>
        <end position="72"/>
    </location>
</feature>
<proteinExistence type="predicted"/>
<evidence type="ECO:0000313" key="2">
    <source>
        <dbReference type="WBParaSite" id="MCU_007903-RA"/>
    </source>
</evidence>
<sequence length="81" mass="9363">MVPALTEPDARYRQLQPSSQQKERDPCVRDETDEVTLRRVQWPPLSTRHGVGRSWWKPMEPTRPEDHMAAGSTCALNRIHA</sequence>
<feature type="compositionally biased region" description="Basic and acidic residues" evidence="1">
    <location>
        <begin position="21"/>
        <end position="30"/>
    </location>
</feature>
<reference evidence="2" key="1">
    <citation type="submission" date="2019-11" db="UniProtKB">
        <authorList>
            <consortium name="WormBaseParasite"/>
        </authorList>
    </citation>
    <scope>IDENTIFICATION</scope>
</reference>
<dbReference type="WBParaSite" id="MCU_007903-RA">
    <property type="protein sequence ID" value="MCU_007903-RA"/>
    <property type="gene ID" value="MCU_007903"/>
</dbReference>
<accession>A0A5K3FHN0</accession>